<accession>A0A660HMJ4</accession>
<dbReference type="GO" id="GO:0000049">
    <property type="term" value="F:tRNA binding"/>
    <property type="evidence" value="ECO:0007669"/>
    <property type="project" value="TreeGrafter"/>
</dbReference>
<dbReference type="EMBL" id="CP025121">
    <property type="protein sequence ID" value="AYJ01257.1"/>
    <property type="molecule type" value="Genomic_DNA"/>
</dbReference>
<keyword evidence="4" id="KW-0963">Cytoplasm</keyword>
<evidence type="ECO:0000256" key="2">
    <source>
        <dbReference type="ARBA" id="ARBA00007663"/>
    </source>
</evidence>
<keyword evidence="14" id="KW-1185">Reference proteome</keyword>
<evidence type="ECO:0000256" key="10">
    <source>
        <dbReference type="ARBA" id="ARBA00029774"/>
    </source>
</evidence>
<dbReference type="Proteomes" id="UP000272462">
    <property type="component" value="Chromosome"/>
</dbReference>
<feature type="domain" description="YrdC-like" evidence="12">
    <location>
        <begin position="1"/>
        <end position="175"/>
    </location>
</feature>
<evidence type="ECO:0000256" key="1">
    <source>
        <dbReference type="ARBA" id="ARBA00004496"/>
    </source>
</evidence>
<evidence type="ECO:0000259" key="12">
    <source>
        <dbReference type="PROSITE" id="PS51163"/>
    </source>
</evidence>
<evidence type="ECO:0000256" key="9">
    <source>
        <dbReference type="ARBA" id="ARBA00022840"/>
    </source>
</evidence>
<dbReference type="KEGG" id="pzi:CWO85_01805"/>
<evidence type="ECO:0000256" key="8">
    <source>
        <dbReference type="ARBA" id="ARBA00022741"/>
    </source>
</evidence>
<dbReference type="EC" id="2.7.7.87" evidence="3"/>
<evidence type="ECO:0000313" key="14">
    <source>
        <dbReference type="Proteomes" id="UP000272462"/>
    </source>
</evidence>
<dbReference type="OrthoDB" id="397661at2"/>
<dbReference type="GO" id="GO:0005524">
    <property type="term" value="F:ATP binding"/>
    <property type="evidence" value="ECO:0007669"/>
    <property type="project" value="UniProtKB-KW"/>
</dbReference>
<dbReference type="NCBIfam" id="TIGR00057">
    <property type="entry name" value="L-threonylcarbamoyladenylate synthase"/>
    <property type="match status" value="1"/>
</dbReference>
<evidence type="ECO:0000256" key="7">
    <source>
        <dbReference type="ARBA" id="ARBA00022695"/>
    </source>
</evidence>
<comment type="catalytic activity">
    <reaction evidence="11">
        <text>L-threonine + hydrogencarbonate + ATP = L-threonylcarbamoyladenylate + diphosphate + H2O</text>
        <dbReference type="Rhea" id="RHEA:36407"/>
        <dbReference type="ChEBI" id="CHEBI:15377"/>
        <dbReference type="ChEBI" id="CHEBI:17544"/>
        <dbReference type="ChEBI" id="CHEBI:30616"/>
        <dbReference type="ChEBI" id="CHEBI:33019"/>
        <dbReference type="ChEBI" id="CHEBI:57926"/>
        <dbReference type="ChEBI" id="CHEBI:73682"/>
        <dbReference type="EC" id="2.7.7.87"/>
    </reaction>
</comment>
<comment type="subcellular location">
    <subcellularLocation>
        <location evidence="1">Cytoplasm</location>
    </subcellularLocation>
</comment>
<evidence type="ECO:0000313" key="13">
    <source>
        <dbReference type="EMBL" id="AYJ01257.1"/>
    </source>
</evidence>
<evidence type="ECO:0000256" key="11">
    <source>
        <dbReference type="ARBA" id="ARBA00048366"/>
    </source>
</evidence>
<evidence type="ECO:0000256" key="3">
    <source>
        <dbReference type="ARBA" id="ARBA00012584"/>
    </source>
</evidence>
<dbReference type="Gene3D" id="3.90.870.10">
    <property type="entry name" value="DHBP synthase"/>
    <property type="match status" value="1"/>
</dbReference>
<dbReference type="Pfam" id="PF01300">
    <property type="entry name" value="Sua5_yciO_yrdC"/>
    <property type="match status" value="1"/>
</dbReference>
<keyword evidence="5" id="KW-0808">Transferase</keyword>
<evidence type="ECO:0000256" key="4">
    <source>
        <dbReference type="ARBA" id="ARBA00022490"/>
    </source>
</evidence>
<comment type="similarity">
    <text evidence="2">Belongs to the SUA5 family.</text>
</comment>
<evidence type="ECO:0000256" key="6">
    <source>
        <dbReference type="ARBA" id="ARBA00022694"/>
    </source>
</evidence>
<dbReference type="PROSITE" id="PS51163">
    <property type="entry name" value="YRDC"/>
    <property type="match status" value="1"/>
</dbReference>
<dbReference type="InterPro" id="IPR050156">
    <property type="entry name" value="TC-AMP_synthase_SUA5"/>
</dbReference>
<keyword evidence="9" id="KW-0067">ATP-binding</keyword>
<proteinExistence type="inferred from homology"/>
<dbReference type="PANTHER" id="PTHR17490:SF16">
    <property type="entry name" value="THREONYLCARBAMOYL-AMP SYNTHASE"/>
    <property type="match status" value="1"/>
</dbReference>
<reference evidence="13 14" key="1">
    <citation type="journal article" date="2018" name="BMC Genomics">
        <title>Comparative genome analysis of jujube witches'-broom Phytoplasma, an obligate pathogen that causes jujube witches'-broom disease.</title>
        <authorList>
            <person name="Wang J."/>
            <person name="Song L."/>
            <person name="Jiao Q."/>
            <person name="Yang S."/>
            <person name="Gao R."/>
            <person name="Lu X."/>
            <person name="Zhou G."/>
        </authorList>
    </citation>
    <scope>NUCLEOTIDE SEQUENCE [LARGE SCALE GENOMIC DNA]</scope>
    <source>
        <strain evidence="13">Jwb-nky</strain>
    </source>
</reference>
<dbReference type="GO" id="GO:0006450">
    <property type="term" value="P:regulation of translational fidelity"/>
    <property type="evidence" value="ECO:0007669"/>
    <property type="project" value="TreeGrafter"/>
</dbReference>
<protein>
    <recommendedName>
        <fullName evidence="10">L-threonylcarbamoyladenylate synthase</fullName>
        <ecNumber evidence="3">2.7.7.87</ecNumber>
    </recommendedName>
    <alternativeName>
        <fullName evidence="10">L-threonylcarbamoyladenylate synthase</fullName>
    </alternativeName>
</protein>
<keyword evidence="7" id="KW-0548">Nucleotidyltransferase</keyword>
<dbReference type="GO" id="GO:0061710">
    <property type="term" value="F:L-threonylcarbamoyladenylate synthase"/>
    <property type="evidence" value="ECO:0007669"/>
    <property type="project" value="UniProtKB-EC"/>
</dbReference>
<gene>
    <name evidence="13" type="ORF">CWO85_01805</name>
</gene>
<name>A0A660HMJ4_ZIZJU</name>
<dbReference type="InterPro" id="IPR017945">
    <property type="entry name" value="DHBP_synth_RibB-like_a/b_dom"/>
</dbReference>
<dbReference type="InterPro" id="IPR006070">
    <property type="entry name" value="Sua5-like_dom"/>
</dbReference>
<dbReference type="GO" id="GO:0005737">
    <property type="term" value="C:cytoplasm"/>
    <property type="evidence" value="ECO:0007669"/>
    <property type="project" value="UniProtKB-SubCell"/>
</dbReference>
<keyword evidence="8" id="KW-0547">Nucleotide-binding</keyword>
<dbReference type="PANTHER" id="PTHR17490">
    <property type="entry name" value="SUA5"/>
    <property type="match status" value="1"/>
</dbReference>
<sequence length="185" mass="21168">MNMLKSKIIIFPTDTVYGLGCPIYDQESLKKIYTIKKRDNNKPISVLFFSLEQIEEIAMIDNKVKKLAIAFWPGPLTIIVPTTKKYYDKTKEKTIGIRIPNHPLTLQILNEKGPLKTTSVNKSGHPPLNNYLEIKKQYQNKVDCIYPNKEISLNISSTVIDITSPKWFLVRKGSISLSMINKILD</sequence>
<dbReference type="GO" id="GO:0008033">
    <property type="term" value="P:tRNA processing"/>
    <property type="evidence" value="ECO:0007669"/>
    <property type="project" value="UniProtKB-KW"/>
</dbReference>
<evidence type="ECO:0000256" key="5">
    <source>
        <dbReference type="ARBA" id="ARBA00022679"/>
    </source>
</evidence>
<organism evidence="13 14">
    <name type="scientific">Ziziphus jujuba witches'-broom phytoplasma</name>
    <dbReference type="NCBI Taxonomy" id="135727"/>
    <lineage>
        <taxon>Bacteria</taxon>
        <taxon>Bacillati</taxon>
        <taxon>Mycoplasmatota</taxon>
        <taxon>Mollicutes</taxon>
        <taxon>Acholeplasmatales</taxon>
        <taxon>Acholeplasmataceae</taxon>
        <taxon>Candidatus Phytoplasma</taxon>
        <taxon>16SrV (Elm yellows group)</taxon>
    </lineage>
</organism>
<dbReference type="GO" id="GO:0003725">
    <property type="term" value="F:double-stranded RNA binding"/>
    <property type="evidence" value="ECO:0007669"/>
    <property type="project" value="InterPro"/>
</dbReference>
<dbReference type="AlphaFoldDB" id="A0A660HMJ4"/>
<dbReference type="SUPFAM" id="SSF55821">
    <property type="entry name" value="YrdC/RibB"/>
    <property type="match status" value="1"/>
</dbReference>
<keyword evidence="6" id="KW-0819">tRNA processing</keyword>